<keyword evidence="3" id="KW-1185">Reference proteome</keyword>
<dbReference type="PANTHER" id="PTHR45947:SF15">
    <property type="entry name" value="TEICHURONIC ACID BIOSYNTHESIS GLYCOSYLTRANSFERASE TUAC-RELATED"/>
    <property type="match status" value="1"/>
</dbReference>
<dbReference type="EMBL" id="CP053661">
    <property type="protein sequence ID" value="QKD83026.1"/>
    <property type="molecule type" value="Genomic_DNA"/>
</dbReference>
<reference evidence="2 3" key="1">
    <citation type="submission" date="2020-05" db="EMBL/GenBank/DDBJ databases">
        <title>Complete genome sequence of of a novel Thermoleptolyngbya strain isolated from hot springs of Ganzi, Sichuan China.</title>
        <authorList>
            <person name="Tang J."/>
            <person name="Daroch M."/>
            <person name="Li L."/>
            <person name="Waleron K."/>
            <person name="Waleron M."/>
            <person name="Waleron M."/>
        </authorList>
    </citation>
    <scope>NUCLEOTIDE SEQUENCE [LARGE SCALE GENOMIC DNA]</scope>
    <source>
        <strain evidence="2 3">PKUAC-SCTA183</strain>
    </source>
</reference>
<dbReference type="Gene3D" id="3.40.50.2000">
    <property type="entry name" value="Glycogen Phosphorylase B"/>
    <property type="match status" value="2"/>
</dbReference>
<dbReference type="Pfam" id="PF13692">
    <property type="entry name" value="Glyco_trans_1_4"/>
    <property type="match status" value="1"/>
</dbReference>
<dbReference type="GO" id="GO:0016757">
    <property type="term" value="F:glycosyltransferase activity"/>
    <property type="evidence" value="ECO:0007669"/>
    <property type="project" value="TreeGrafter"/>
</dbReference>
<evidence type="ECO:0000313" key="3">
    <source>
        <dbReference type="Proteomes" id="UP000505210"/>
    </source>
</evidence>
<name>A0A6M8BFE6_9CYAN</name>
<dbReference type="KEGG" id="theu:HPC62_13220"/>
<accession>A0A6M8BFE6</accession>
<dbReference type="InterPro" id="IPR050194">
    <property type="entry name" value="Glycosyltransferase_grp1"/>
</dbReference>
<keyword evidence="2" id="KW-0808">Transferase</keyword>
<evidence type="ECO:0000313" key="2">
    <source>
        <dbReference type="EMBL" id="QKD83026.1"/>
    </source>
</evidence>
<feature type="domain" description="Glycosyltransferase subfamily 4-like N-terminal" evidence="1">
    <location>
        <begin position="104"/>
        <end position="209"/>
    </location>
</feature>
<dbReference type="Pfam" id="PF13439">
    <property type="entry name" value="Glyco_transf_4"/>
    <property type="match status" value="1"/>
</dbReference>
<dbReference type="Proteomes" id="UP000505210">
    <property type="component" value="Chromosome"/>
</dbReference>
<sequence length="421" mass="45504">MTIAYLVNQYPKVSHSFIRREILALEAAGTPVARFSVRSCSGELVDPGDQAELHKTQVILSRGVSGLLTGLIQTALAHPGQFLKALAFTLKISRRGQRGLAHHLAYLAEACILRREFEIQGITHVHAHFGTNSTTVAMLCHALGGPTYSFTVHGPEEFDRPEALLLPEKIRRAAAVVAISAFGKSQLMRWCEAADWRKIQVVHCGVDEEFLTQAATPVPETQRLVCVGRLSEQKGHLLLLEAIAPLAAEGIPFKLVLVGDGELRPQVEAAIAQYGLESYVEITGWASSAEVRQQLQTARALVLPSFAEGLPVVLMEALALARPVVSTYVAGIPELVEPGRSGWLVPPGAVEDLTAALREVLQADTKTLSAMGHHGRSRVVQQHNAATEARKLAALFQQIEAEARLSEAIALPDLSQPIPEG</sequence>
<organism evidence="2 3">
    <name type="scientific">Thermoleptolyngbya sichuanensis A183</name>
    <dbReference type="NCBI Taxonomy" id="2737172"/>
    <lineage>
        <taxon>Bacteria</taxon>
        <taxon>Bacillati</taxon>
        <taxon>Cyanobacteriota</taxon>
        <taxon>Cyanophyceae</taxon>
        <taxon>Oculatellales</taxon>
        <taxon>Oculatellaceae</taxon>
        <taxon>Thermoleptolyngbya</taxon>
        <taxon>Thermoleptolyngbya sichuanensis</taxon>
    </lineage>
</organism>
<dbReference type="InterPro" id="IPR028098">
    <property type="entry name" value="Glyco_trans_4-like_N"/>
</dbReference>
<protein>
    <submittedName>
        <fullName evidence="2">Glycosyltransferase</fullName>
    </submittedName>
</protein>
<dbReference type="SUPFAM" id="SSF53756">
    <property type="entry name" value="UDP-Glycosyltransferase/glycogen phosphorylase"/>
    <property type="match status" value="1"/>
</dbReference>
<proteinExistence type="predicted"/>
<dbReference type="RefSeq" id="WP_172356392.1">
    <property type="nucleotide sequence ID" value="NZ_CP053661.1"/>
</dbReference>
<evidence type="ECO:0000259" key="1">
    <source>
        <dbReference type="Pfam" id="PF13439"/>
    </source>
</evidence>
<dbReference type="PANTHER" id="PTHR45947">
    <property type="entry name" value="SULFOQUINOVOSYL TRANSFERASE SQD2"/>
    <property type="match status" value="1"/>
</dbReference>
<gene>
    <name evidence="2" type="ORF">HPC62_13220</name>
</gene>
<dbReference type="AlphaFoldDB" id="A0A6M8BFE6"/>